<dbReference type="eggNOG" id="COG1188">
    <property type="taxonomic scope" value="Bacteria"/>
</dbReference>
<protein>
    <submittedName>
        <fullName evidence="6">RNA-binding S4 domain protein</fullName>
    </submittedName>
</protein>
<reference evidence="6 7" key="1">
    <citation type="journal article" date="2011" name="Stand. Genomic Sci.">
        <title>Complete genome sequence of the gliding freshwater bacterium Fluviicola taffensis type strain (RW262).</title>
        <authorList>
            <person name="Woyke T."/>
            <person name="Chertkov O."/>
            <person name="Lapidus A."/>
            <person name="Nolan M."/>
            <person name="Lucas S."/>
            <person name="Del Rio T.G."/>
            <person name="Tice H."/>
            <person name="Cheng J.F."/>
            <person name="Tapia R."/>
            <person name="Han C."/>
            <person name="Goodwin L."/>
            <person name="Pitluck S."/>
            <person name="Liolios K."/>
            <person name="Pagani I."/>
            <person name="Ivanova N."/>
            <person name="Huntemann M."/>
            <person name="Mavromatis K."/>
            <person name="Mikhailova N."/>
            <person name="Pati A."/>
            <person name="Chen A."/>
            <person name="Palaniappan K."/>
            <person name="Land M."/>
            <person name="Hauser L."/>
            <person name="Brambilla E.M."/>
            <person name="Rohde M."/>
            <person name="Mwirichia R."/>
            <person name="Sikorski J."/>
            <person name="Tindall B.J."/>
            <person name="Goker M."/>
            <person name="Bristow J."/>
            <person name="Eisen J.A."/>
            <person name="Markowitz V."/>
            <person name="Hugenholtz P."/>
            <person name="Klenk H.P."/>
            <person name="Kyrpides N.C."/>
        </authorList>
    </citation>
    <scope>NUCLEOTIDE SEQUENCE [LARGE SCALE GENOMIC DNA]</scope>
    <source>
        <strain evidence="7">DSM 16823 / RW262 / RW262</strain>
    </source>
</reference>
<dbReference type="InterPro" id="IPR036986">
    <property type="entry name" value="S4_RNA-bd_sf"/>
</dbReference>
<accession>F2IF48</accession>
<dbReference type="GO" id="GO:0043023">
    <property type="term" value="F:ribosomal large subunit binding"/>
    <property type="evidence" value="ECO:0007669"/>
    <property type="project" value="InterPro"/>
</dbReference>
<dbReference type="RefSeq" id="WP_013686293.1">
    <property type="nucleotide sequence ID" value="NC_015321.1"/>
</dbReference>
<dbReference type="GO" id="GO:0034605">
    <property type="term" value="P:cellular response to heat"/>
    <property type="evidence" value="ECO:0007669"/>
    <property type="project" value="InterPro"/>
</dbReference>
<dbReference type="Gene3D" id="3.10.290.10">
    <property type="entry name" value="RNA-binding S4 domain"/>
    <property type="match status" value="1"/>
</dbReference>
<dbReference type="SMART" id="SM00363">
    <property type="entry name" value="S4"/>
    <property type="match status" value="1"/>
</dbReference>
<dbReference type="AlphaFoldDB" id="F2IF48"/>
<dbReference type="Pfam" id="PF01479">
    <property type="entry name" value="S4"/>
    <property type="match status" value="1"/>
</dbReference>
<evidence type="ECO:0000259" key="5">
    <source>
        <dbReference type="SMART" id="SM00363"/>
    </source>
</evidence>
<keyword evidence="2 4" id="KW-0694">RNA-binding</keyword>
<dbReference type="STRING" id="755732.Fluta_1529"/>
<dbReference type="CDD" id="cd00165">
    <property type="entry name" value="S4"/>
    <property type="match status" value="1"/>
</dbReference>
<keyword evidence="7" id="KW-1185">Reference proteome</keyword>
<dbReference type="OrthoDB" id="9797176at2"/>
<evidence type="ECO:0000256" key="3">
    <source>
        <dbReference type="ARBA" id="ARBA00023125"/>
    </source>
</evidence>
<evidence type="ECO:0000256" key="1">
    <source>
        <dbReference type="ARBA" id="ARBA00008396"/>
    </source>
</evidence>
<dbReference type="PIRSF" id="PIRSF016821">
    <property type="entry name" value="HSP15"/>
    <property type="match status" value="1"/>
</dbReference>
<evidence type="ECO:0000256" key="2">
    <source>
        <dbReference type="ARBA" id="ARBA00022884"/>
    </source>
</evidence>
<reference evidence="7" key="2">
    <citation type="submission" date="2011-02" db="EMBL/GenBank/DDBJ databases">
        <title>The complete genome of Fluviicola taffensis DSM 16823.</title>
        <authorList>
            <consortium name="US DOE Joint Genome Institute (JGI-PGF)"/>
            <person name="Lucas S."/>
            <person name="Copeland A."/>
            <person name="Lapidus A."/>
            <person name="Bruce D."/>
            <person name="Goodwin L."/>
            <person name="Pitluck S."/>
            <person name="Kyrpides N."/>
            <person name="Mavromatis K."/>
            <person name="Ivanova N."/>
            <person name="Mikhailova N."/>
            <person name="Pagani I."/>
            <person name="Chertkov O."/>
            <person name="Detter J.C."/>
            <person name="Han C."/>
            <person name="Tapia R."/>
            <person name="Land M."/>
            <person name="Hauser L."/>
            <person name="Markowitz V."/>
            <person name="Cheng J.-F."/>
            <person name="Hugenholtz P."/>
            <person name="Woyke T."/>
            <person name="Wu D."/>
            <person name="Tindall B."/>
            <person name="Pomrenke H.G."/>
            <person name="Brambilla E."/>
            <person name="Klenk H.-P."/>
            <person name="Eisen J.A."/>
        </authorList>
    </citation>
    <scope>NUCLEOTIDE SEQUENCE [LARGE SCALE GENOMIC DNA]</scope>
    <source>
        <strain evidence="7">DSM 16823 / RW262 / RW262</strain>
    </source>
</reference>
<sequence length="130" mass="15359">MSLRIDKYVWFVRLAKTRTLSTELVQKNRIKLNNNPVKPSKEVKIGDTISIIKNNATFSYKIKDLLDRRVGAKLVSDYLIDITDPLELEKFKTYQEAQSVYREYGTGRPSRKDRDNFDSFFEWLEDDDED</sequence>
<dbReference type="EMBL" id="CP002542">
    <property type="protein sequence ID" value="AEA43522.1"/>
    <property type="molecule type" value="Genomic_DNA"/>
</dbReference>
<evidence type="ECO:0000313" key="6">
    <source>
        <dbReference type="EMBL" id="AEA43522.1"/>
    </source>
</evidence>
<dbReference type="GO" id="GO:0003677">
    <property type="term" value="F:DNA binding"/>
    <property type="evidence" value="ECO:0007669"/>
    <property type="project" value="UniProtKB-KW"/>
</dbReference>
<dbReference type="HOGENOM" id="CLU_101003_2_0_10"/>
<organism evidence="6 7">
    <name type="scientific">Fluviicola taffensis (strain DSM 16823 / NCIMB 13979 / RW262)</name>
    <dbReference type="NCBI Taxonomy" id="755732"/>
    <lineage>
        <taxon>Bacteria</taxon>
        <taxon>Pseudomonadati</taxon>
        <taxon>Bacteroidota</taxon>
        <taxon>Flavobacteriia</taxon>
        <taxon>Flavobacteriales</taxon>
        <taxon>Crocinitomicaceae</taxon>
        <taxon>Fluviicola</taxon>
    </lineage>
</organism>
<dbReference type="PROSITE" id="PS50889">
    <property type="entry name" value="S4"/>
    <property type="match status" value="1"/>
</dbReference>
<gene>
    <name evidence="6" type="ordered locus">Fluta_1529</name>
</gene>
<proteinExistence type="inferred from homology"/>
<dbReference type="KEGG" id="fte:Fluta_1529"/>
<dbReference type="InterPro" id="IPR002942">
    <property type="entry name" value="S4_RNA-bd"/>
</dbReference>
<comment type="similarity">
    <text evidence="1">Belongs to the HSP15 family.</text>
</comment>
<dbReference type="SUPFAM" id="SSF55174">
    <property type="entry name" value="Alpha-L RNA-binding motif"/>
    <property type="match status" value="1"/>
</dbReference>
<dbReference type="InterPro" id="IPR025708">
    <property type="entry name" value="HSP15"/>
</dbReference>
<evidence type="ECO:0000313" key="7">
    <source>
        <dbReference type="Proteomes" id="UP000007463"/>
    </source>
</evidence>
<feature type="domain" description="RNA-binding S4" evidence="5">
    <location>
        <begin position="3"/>
        <end position="63"/>
    </location>
</feature>
<dbReference type="Proteomes" id="UP000007463">
    <property type="component" value="Chromosome"/>
</dbReference>
<keyword evidence="3" id="KW-0238">DNA-binding</keyword>
<dbReference type="GO" id="GO:0003727">
    <property type="term" value="F:single-stranded RNA binding"/>
    <property type="evidence" value="ECO:0007669"/>
    <property type="project" value="InterPro"/>
</dbReference>
<name>F2IF48_FLUTR</name>
<evidence type="ECO:0000256" key="4">
    <source>
        <dbReference type="PROSITE-ProRule" id="PRU00182"/>
    </source>
</evidence>